<feature type="region of interest" description="Disordered" evidence="1">
    <location>
        <begin position="83"/>
        <end position="110"/>
    </location>
</feature>
<dbReference type="Pfam" id="PF18723">
    <property type="entry name" value="HMUDK_hel"/>
    <property type="match status" value="1"/>
</dbReference>
<dbReference type="AlphaFoldDB" id="A0A8H7C1B1"/>
<dbReference type="Proteomes" id="UP000629468">
    <property type="component" value="Unassembled WGS sequence"/>
</dbReference>
<dbReference type="Gene3D" id="2.40.50.40">
    <property type="match status" value="1"/>
</dbReference>
<evidence type="ECO:0000313" key="3">
    <source>
        <dbReference type="EMBL" id="KAF7759784.1"/>
    </source>
</evidence>
<dbReference type="Pfam" id="PF00385">
    <property type="entry name" value="Chromo"/>
    <property type="match status" value="1"/>
</dbReference>
<evidence type="ECO:0000313" key="4">
    <source>
        <dbReference type="Proteomes" id="UP000629468"/>
    </source>
</evidence>
<organism evidence="3 4">
    <name type="scientific">Agaricus bisporus var. burnettii</name>
    <dbReference type="NCBI Taxonomy" id="192524"/>
    <lineage>
        <taxon>Eukaryota</taxon>
        <taxon>Fungi</taxon>
        <taxon>Dikarya</taxon>
        <taxon>Basidiomycota</taxon>
        <taxon>Agaricomycotina</taxon>
        <taxon>Agaricomycetes</taxon>
        <taxon>Agaricomycetidae</taxon>
        <taxon>Agaricales</taxon>
        <taxon>Agaricineae</taxon>
        <taxon>Agaricaceae</taxon>
        <taxon>Agaricus</taxon>
    </lineage>
</organism>
<accession>A0A8H7C1B1</accession>
<sequence>MVEQGGMGSEDVVGLAEKFCGGYHSTRRRSQSIMASLAGRKVNTTVGKTFVQKTRLSYPLGAFELIFRSRVFFSKYMPVLRTNASSDDSSSLSSSPSTSSTRSPSIPYDITRPRLHKRKRSFVVCGVTLIPTVAFDTFWRFAAERHAVDERRRAGYPRPWTEDTILQKYHFCNTFRVLDKLSQYIITEVIEKGSQEPFEVAFRVVLFNLFTKIETWEMLQEQVGPLKWETYSRSQYSAVLREAKNCGTTLYTGAFQKPAPKFDVSKEGYINHLILLEVLMDNKIHEICQHAWHMADVFEWLISFPSMGEFATYQLMLNLSYSKLLNFHRNDFVIPGPGASSGLGKMFGRSLHTGNVLVRGFEVEVIRWLAENQTYYFERLGLTPPRLGPKELLMDVADIEHTLCELDKYARLAHSNLKGRRSEIRRGFEPKSQLPAEAVLPAAWRHKARIIPRVREDKRIIVEKRYTVSRIKTHRIDAQGNKEYFVLWSGYPESDATWEPELTLNDDAPGAIVDYWANYATQ</sequence>
<evidence type="ECO:0000256" key="1">
    <source>
        <dbReference type="SAM" id="MobiDB-lite"/>
    </source>
</evidence>
<name>A0A8H7C1B1_AGABI</name>
<dbReference type="InterPro" id="IPR023780">
    <property type="entry name" value="Chromo_domain"/>
</dbReference>
<dbReference type="SUPFAM" id="SSF54160">
    <property type="entry name" value="Chromo domain-like"/>
    <property type="match status" value="1"/>
</dbReference>
<dbReference type="PROSITE" id="PS50013">
    <property type="entry name" value="CHROMO_2"/>
    <property type="match status" value="1"/>
</dbReference>
<dbReference type="EMBL" id="JABXXO010000016">
    <property type="protein sequence ID" value="KAF7759784.1"/>
    <property type="molecule type" value="Genomic_DNA"/>
</dbReference>
<comment type="caution">
    <text evidence="3">The sequence shown here is derived from an EMBL/GenBank/DDBJ whole genome shotgun (WGS) entry which is preliminary data.</text>
</comment>
<dbReference type="SMART" id="SM00298">
    <property type="entry name" value="CHROMO"/>
    <property type="match status" value="1"/>
</dbReference>
<reference evidence="3 4" key="1">
    <citation type="journal article" name="Sci. Rep.">
        <title>Telomere-to-telomere assembled and centromere annotated genomes of the two main subspecies of the button mushroom Agaricus bisporus reveal especially polymorphic chromosome ends.</title>
        <authorList>
            <person name="Sonnenberg A.S.M."/>
            <person name="Sedaghat-Telgerd N."/>
            <person name="Lavrijssen B."/>
            <person name="Ohm R.A."/>
            <person name="Hendrickx P.M."/>
            <person name="Scholtmeijer K."/>
            <person name="Baars J.J.P."/>
            <person name="van Peer A."/>
        </authorList>
    </citation>
    <scope>NUCLEOTIDE SEQUENCE [LARGE SCALE GENOMIC DNA]</scope>
    <source>
        <strain evidence="3 4">H119_p4</strain>
    </source>
</reference>
<dbReference type="CDD" id="cd00024">
    <property type="entry name" value="CD_CSD"/>
    <property type="match status" value="1"/>
</dbReference>
<dbReference type="GO" id="GO:0006338">
    <property type="term" value="P:chromatin remodeling"/>
    <property type="evidence" value="ECO:0007669"/>
    <property type="project" value="UniProtKB-ARBA"/>
</dbReference>
<feature type="domain" description="Chromo" evidence="2">
    <location>
        <begin position="466"/>
        <end position="522"/>
    </location>
</feature>
<proteinExistence type="predicted"/>
<dbReference type="InterPro" id="IPR016197">
    <property type="entry name" value="Chromo-like_dom_sf"/>
</dbReference>
<feature type="compositionally biased region" description="Low complexity" evidence="1">
    <location>
        <begin position="85"/>
        <end position="105"/>
    </location>
</feature>
<gene>
    <name evidence="3" type="ORF">Agabi119p4_11479</name>
</gene>
<dbReference type="InterPro" id="IPR000953">
    <property type="entry name" value="Chromo/chromo_shadow_dom"/>
</dbReference>
<protein>
    <recommendedName>
        <fullName evidence="2">Chromo domain-containing protein</fullName>
    </recommendedName>
</protein>
<evidence type="ECO:0000259" key="2">
    <source>
        <dbReference type="PROSITE" id="PS50013"/>
    </source>
</evidence>
<dbReference type="InterPro" id="IPR040684">
    <property type="entry name" value="HMUDK_hel"/>
</dbReference>